<reference evidence="1 3" key="1">
    <citation type="journal article" date="2011" name="Nature">
        <title>The Medicago genome provides insight into the evolution of rhizobial symbioses.</title>
        <authorList>
            <person name="Young N.D."/>
            <person name="Debelle F."/>
            <person name="Oldroyd G.E."/>
            <person name="Geurts R."/>
            <person name="Cannon S.B."/>
            <person name="Udvardi M.K."/>
            <person name="Benedito V.A."/>
            <person name="Mayer K.F."/>
            <person name="Gouzy J."/>
            <person name="Schoof H."/>
            <person name="Van de Peer Y."/>
            <person name="Proost S."/>
            <person name="Cook D.R."/>
            <person name="Meyers B.C."/>
            <person name="Spannagl M."/>
            <person name="Cheung F."/>
            <person name="De Mita S."/>
            <person name="Krishnakumar V."/>
            <person name="Gundlach H."/>
            <person name="Zhou S."/>
            <person name="Mudge J."/>
            <person name="Bharti A.K."/>
            <person name="Murray J.D."/>
            <person name="Naoumkina M.A."/>
            <person name="Rosen B."/>
            <person name="Silverstein K.A."/>
            <person name="Tang H."/>
            <person name="Rombauts S."/>
            <person name="Zhao P.X."/>
            <person name="Zhou P."/>
            <person name="Barbe V."/>
            <person name="Bardou P."/>
            <person name="Bechner M."/>
            <person name="Bellec A."/>
            <person name="Berger A."/>
            <person name="Berges H."/>
            <person name="Bidwell S."/>
            <person name="Bisseling T."/>
            <person name="Choisne N."/>
            <person name="Couloux A."/>
            <person name="Denny R."/>
            <person name="Deshpande S."/>
            <person name="Dai X."/>
            <person name="Doyle J.J."/>
            <person name="Dudez A.M."/>
            <person name="Farmer A.D."/>
            <person name="Fouteau S."/>
            <person name="Franken C."/>
            <person name="Gibelin C."/>
            <person name="Gish J."/>
            <person name="Goldstein S."/>
            <person name="Gonzalez A.J."/>
            <person name="Green P.J."/>
            <person name="Hallab A."/>
            <person name="Hartog M."/>
            <person name="Hua A."/>
            <person name="Humphray S.J."/>
            <person name="Jeong D.H."/>
            <person name="Jing Y."/>
            <person name="Jocker A."/>
            <person name="Kenton S.M."/>
            <person name="Kim D.J."/>
            <person name="Klee K."/>
            <person name="Lai H."/>
            <person name="Lang C."/>
            <person name="Lin S."/>
            <person name="Macmil S.L."/>
            <person name="Magdelenat G."/>
            <person name="Matthews L."/>
            <person name="McCorrison J."/>
            <person name="Monaghan E.L."/>
            <person name="Mun J.H."/>
            <person name="Najar F.Z."/>
            <person name="Nicholson C."/>
            <person name="Noirot C."/>
            <person name="O'Bleness M."/>
            <person name="Paule C.R."/>
            <person name="Poulain J."/>
            <person name="Prion F."/>
            <person name="Qin B."/>
            <person name="Qu C."/>
            <person name="Retzel E.F."/>
            <person name="Riddle C."/>
            <person name="Sallet E."/>
            <person name="Samain S."/>
            <person name="Samson N."/>
            <person name="Sanders I."/>
            <person name="Saurat O."/>
            <person name="Scarpelli C."/>
            <person name="Schiex T."/>
            <person name="Segurens B."/>
            <person name="Severin A.J."/>
            <person name="Sherrier D.J."/>
            <person name="Shi R."/>
            <person name="Sims S."/>
            <person name="Singer S.R."/>
            <person name="Sinharoy S."/>
            <person name="Sterck L."/>
            <person name="Viollet A."/>
            <person name="Wang B.B."/>
            <person name="Wang K."/>
            <person name="Wang M."/>
            <person name="Wang X."/>
            <person name="Warfsmann J."/>
            <person name="Weissenbach J."/>
            <person name="White D.D."/>
            <person name="White J.D."/>
            <person name="Wiley G.B."/>
            <person name="Wincker P."/>
            <person name="Xing Y."/>
            <person name="Yang L."/>
            <person name="Yao Z."/>
            <person name="Ying F."/>
            <person name="Zhai J."/>
            <person name="Zhou L."/>
            <person name="Zuber A."/>
            <person name="Denarie J."/>
            <person name="Dixon R.A."/>
            <person name="May G.D."/>
            <person name="Schwartz D.C."/>
            <person name="Rogers J."/>
            <person name="Quetier F."/>
            <person name="Town C.D."/>
            <person name="Roe B.A."/>
        </authorList>
    </citation>
    <scope>NUCLEOTIDE SEQUENCE [LARGE SCALE GENOMIC DNA]</scope>
    <source>
        <strain evidence="1">A17</strain>
        <strain evidence="2 3">cv. Jemalong A17</strain>
    </source>
</reference>
<evidence type="ECO:0000313" key="2">
    <source>
        <dbReference type="EnsemblPlants" id="KEH36554"/>
    </source>
</evidence>
<keyword evidence="3" id="KW-1185">Reference proteome</keyword>
<protein>
    <submittedName>
        <fullName evidence="1 2">Uncharacterized protein</fullName>
    </submittedName>
</protein>
<reference evidence="2" key="3">
    <citation type="submission" date="2015-04" db="UniProtKB">
        <authorList>
            <consortium name="EnsemblPlants"/>
        </authorList>
    </citation>
    <scope>IDENTIFICATION</scope>
    <source>
        <strain evidence="2">cv. Jemalong A17</strain>
    </source>
</reference>
<dbReference type="Proteomes" id="UP000002051">
    <property type="component" value="Chromosome 2"/>
</dbReference>
<proteinExistence type="predicted"/>
<dbReference type="EnsemblPlants" id="KEH36554">
    <property type="protein sequence ID" value="KEH36554"/>
    <property type="gene ID" value="MTR_2g014125"/>
</dbReference>
<accession>A0A072V3F3</accession>
<dbReference type="EMBL" id="CM001218">
    <property type="protein sequence ID" value="KEH36554.1"/>
    <property type="molecule type" value="Genomic_DNA"/>
</dbReference>
<reference evidence="1 3" key="2">
    <citation type="journal article" date="2014" name="BMC Genomics">
        <title>An improved genome release (version Mt4.0) for the model legume Medicago truncatula.</title>
        <authorList>
            <person name="Tang H."/>
            <person name="Krishnakumar V."/>
            <person name="Bidwell S."/>
            <person name="Rosen B."/>
            <person name="Chan A."/>
            <person name="Zhou S."/>
            <person name="Gentzbittel L."/>
            <person name="Childs K.L."/>
            <person name="Yandell M."/>
            <person name="Gundlach H."/>
            <person name="Mayer K.F."/>
            <person name="Schwartz D.C."/>
            <person name="Town C.D."/>
        </authorList>
    </citation>
    <scope>GENOME REANNOTATION</scope>
    <source>
        <strain evidence="1">A17</strain>
        <strain evidence="2 3">cv. Jemalong A17</strain>
    </source>
</reference>
<gene>
    <name evidence="1" type="ordered locus">MTR_2g014125</name>
</gene>
<sequence length="103" mass="11982">MSLPPTNNGDFKHRNKTRISNKTWDFMDMKFIWRSQTKKFGVAAIKKTCGKNGKKYKEVPPKYVTPIHREKPKPTMASNNEAEVYTSIEQAYPCLTPELDKHH</sequence>
<organism evidence="1 3">
    <name type="scientific">Medicago truncatula</name>
    <name type="common">Barrel medic</name>
    <name type="synonym">Medicago tribuloides</name>
    <dbReference type="NCBI Taxonomy" id="3880"/>
    <lineage>
        <taxon>Eukaryota</taxon>
        <taxon>Viridiplantae</taxon>
        <taxon>Streptophyta</taxon>
        <taxon>Embryophyta</taxon>
        <taxon>Tracheophyta</taxon>
        <taxon>Spermatophyta</taxon>
        <taxon>Magnoliopsida</taxon>
        <taxon>eudicotyledons</taxon>
        <taxon>Gunneridae</taxon>
        <taxon>Pentapetalae</taxon>
        <taxon>rosids</taxon>
        <taxon>fabids</taxon>
        <taxon>Fabales</taxon>
        <taxon>Fabaceae</taxon>
        <taxon>Papilionoideae</taxon>
        <taxon>50 kb inversion clade</taxon>
        <taxon>NPAAA clade</taxon>
        <taxon>Hologalegina</taxon>
        <taxon>IRL clade</taxon>
        <taxon>Trifolieae</taxon>
        <taxon>Medicago</taxon>
    </lineage>
</organism>
<name>A0A072V3F3_MEDTR</name>
<dbReference type="AlphaFoldDB" id="A0A072V3F3"/>
<dbReference type="HOGENOM" id="CLU_2267727_0_0_1"/>
<evidence type="ECO:0000313" key="3">
    <source>
        <dbReference type="Proteomes" id="UP000002051"/>
    </source>
</evidence>
<evidence type="ECO:0000313" key="1">
    <source>
        <dbReference type="EMBL" id="KEH36554.1"/>
    </source>
</evidence>